<keyword evidence="5" id="KW-0677">Repeat</keyword>
<accession>R0LZ63</accession>
<evidence type="ECO:0000256" key="8">
    <source>
        <dbReference type="PROSITE-ProRule" id="PRU00176"/>
    </source>
</evidence>
<dbReference type="EMBL" id="KB742664">
    <property type="protein sequence ID" value="EOB05753.1"/>
    <property type="molecule type" value="Genomic_DNA"/>
</dbReference>
<dbReference type="AlphaFoldDB" id="R0LZ63"/>
<keyword evidence="10" id="KW-0687">Ribonucleoprotein</keyword>
<evidence type="ECO:0000256" key="6">
    <source>
        <dbReference type="ARBA" id="ARBA00022884"/>
    </source>
</evidence>
<sequence>MPAVYIPFWGGKVSFEHPVLSFFTPFWGSRLDYTSLFVFWCTRAGMCAFQASVSVLLGTRAALHTYQSCVCFTNSCGGLRRDPCGLSLWASSDGVARRKMFIGGLSWDTTKKDLKDYFSKFGEVVDCTLKLDPITGRSRGFGFVLFKESESVDKVMDQKEHKLNGKVIDPKRAKAMKTKEPVKKIFVGGLSPDTPEEKIREYFGGFGEVESIELPMDNKTNKRRGFCFITFKEEEPVKKIMEKKYHNVGLSKCEIKVAMSKEQYQQQQQWGSRGGFVGRARGRGGGPSQNWNQGYSNYWNQGYGNYGYNSQGYGGYGGYDYTGYNNYYGYGDYSSAAAVFSHGKSHLGRHMLPANSSSD</sequence>
<evidence type="ECO:0000256" key="2">
    <source>
        <dbReference type="ARBA" id="ARBA00004496"/>
    </source>
</evidence>
<dbReference type="FunFam" id="3.30.70.330:FF:000156">
    <property type="entry name" value="Heterogeneous nuclear ribonucleoprotein d0 isoform"/>
    <property type="match status" value="1"/>
</dbReference>
<dbReference type="GO" id="GO:0010468">
    <property type="term" value="P:regulation of gene expression"/>
    <property type="evidence" value="ECO:0007669"/>
    <property type="project" value="TreeGrafter"/>
</dbReference>
<dbReference type="CDD" id="cd12756">
    <property type="entry name" value="RRM1_hnRNPD"/>
    <property type="match status" value="1"/>
</dbReference>
<dbReference type="GO" id="GO:0005654">
    <property type="term" value="C:nucleoplasm"/>
    <property type="evidence" value="ECO:0007669"/>
    <property type="project" value="TreeGrafter"/>
</dbReference>
<dbReference type="GO" id="GO:1990904">
    <property type="term" value="C:ribonucleoprotein complex"/>
    <property type="evidence" value="ECO:0007669"/>
    <property type="project" value="UniProtKB-KW"/>
</dbReference>
<evidence type="ECO:0000313" key="11">
    <source>
        <dbReference type="Proteomes" id="UP000296049"/>
    </source>
</evidence>
<dbReference type="PANTHER" id="PTHR48033:SF3">
    <property type="entry name" value="HETEROGENEOUS NUCLEAR RIBONUCLEOPROTEIN D0"/>
    <property type="match status" value="1"/>
</dbReference>
<evidence type="ECO:0000256" key="4">
    <source>
        <dbReference type="ARBA" id="ARBA00022490"/>
    </source>
</evidence>
<keyword evidence="6 8" id="KW-0694">RNA-binding</keyword>
<name>R0LZ63_ANAPL</name>
<keyword evidence="4" id="KW-0963">Cytoplasm</keyword>
<keyword evidence="3" id="KW-0488">Methylation</keyword>
<dbReference type="Proteomes" id="UP000296049">
    <property type="component" value="Unassembled WGS sequence"/>
</dbReference>
<dbReference type="FunFam" id="3.30.70.330:FF:000030">
    <property type="entry name" value="Heterogeneous nuclear ribonucleoprotein d0 isoform"/>
    <property type="match status" value="1"/>
</dbReference>
<dbReference type="GO" id="GO:0000785">
    <property type="term" value="C:chromatin"/>
    <property type="evidence" value="ECO:0007669"/>
    <property type="project" value="TreeGrafter"/>
</dbReference>
<gene>
    <name evidence="10" type="ORF">Anapl_05955</name>
</gene>
<dbReference type="GO" id="GO:0003723">
    <property type="term" value="F:RNA binding"/>
    <property type="evidence" value="ECO:0007669"/>
    <property type="project" value="UniProtKB-UniRule"/>
</dbReference>
<comment type="subcellular location">
    <subcellularLocation>
        <location evidence="2">Cytoplasm</location>
    </subcellularLocation>
    <subcellularLocation>
        <location evidence="1">Nucleus</location>
    </subcellularLocation>
</comment>
<dbReference type="InterPro" id="IPR000504">
    <property type="entry name" value="RRM_dom"/>
</dbReference>
<keyword evidence="11" id="KW-1185">Reference proteome</keyword>
<dbReference type="SUPFAM" id="SSF54928">
    <property type="entry name" value="RNA-binding domain, RBD"/>
    <property type="match status" value="2"/>
</dbReference>
<feature type="domain" description="RRM" evidence="9">
    <location>
        <begin position="183"/>
        <end position="262"/>
    </location>
</feature>
<keyword evidence="7" id="KW-0539">Nucleus</keyword>
<evidence type="ECO:0000256" key="3">
    <source>
        <dbReference type="ARBA" id="ARBA00022481"/>
    </source>
</evidence>
<dbReference type="InterPro" id="IPR012677">
    <property type="entry name" value="Nucleotide-bd_a/b_plait_sf"/>
</dbReference>
<protein>
    <submittedName>
        <fullName evidence="10">Heterogeneous nuclear ribonucleoprotein D0</fullName>
    </submittedName>
</protein>
<evidence type="ECO:0000259" key="9">
    <source>
        <dbReference type="PROSITE" id="PS50102"/>
    </source>
</evidence>
<dbReference type="InterPro" id="IPR035979">
    <property type="entry name" value="RBD_domain_sf"/>
</dbReference>
<dbReference type="GO" id="GO:0005737">
    <property type="term" value="C:cytoplasm"/>
    <property type="evidence" value="ECO:0007669"/>
    <property type="project" value="UniProtKB-SubCell"/>
</dbReference>
<evidence type="ECO:0000313" key="10">
    <source>
        <dbReference type="EMBL" id="EOB05753.1"/>
    </source>
</evidence>
<reference evidence="11" key="1">
    <citation type="journal article" date="2013" name="Nat. Genet.">
        <title>The duck genome and transcriptome provide insight into an avian influenza virus reservoir species.</title>
        <authorList>
            <person name="Huang Y."/>
            <person name="Li Y."/>
            <person name="Burt D.W."/>
            <person name="Chen H."/>
            <person name="Zhang Y."/>
            <person name="Qian W."/>
            <person name="Kim H."/>
            <person name="Gan S."/>
            <person name="Zhao Y."/>
            <person name="Li J."/>
            <person name="Yi K."/>
            <person name="Feng H."/>
            <person name="Zhu P."/>
            <person name="Li B."/>
            <person name="Liu Q."/>
            <person name="Fairley S."/>
            <person name="Magor K.E."/>
            <person name="Du Z."/>
            <person name="Hu X."/>
            <person name="Goodman L."/>
            <person name="Tafer H."/>
            <person name="Vignal A."/>
            <person name="Lee T."/>
            <person name="Kim K.W."/>
            <person name="Sheng Z."/>
            <person name="An Y."/>
            <person name="Searle S."/>
            <person name="Herrero J."/>
            <person name="Groenen M.A."/>
            <person name="Crooijmans R.P."/>
            <person name="Faraut T."/>
            <person name="Cai Q."/>
            <person name="Webster R.G."/>
            <person name="Aldridge J.R."/>
            <person name="Warren W.C."/>
            <person name="Bartschat S."/>
            <person name="Kehr S."/>
            <person name="Marz M."/>
            <person name="Stadler P.F."/>
            <person name="Smith J."/>
            <person name="Kraus R.H."/>
            <person name="Zhao Y."/>
            <person name="Ren L."/>
            <person name="Fei J."/>
            <person name="Morisson M."/>
            <person name="Kaiser P."/>
            <person name="Griffin D.K."/>
            <person name="Rao M."/>
            <person name="Pitel F."/>
            <person name="Wang J."/>
            <person name="Li N."/>
        </authorList>
    </citation>
    <scope>NUCLEOTIDE SEQUENCE [LARGE SCALE GENOMIC DNA]</scope>
</reference>
<dbReference type="Pfam" id="PF00076">
    <property type="entry name" value="RRM_1"/>
    <property type="match status" value="2"/>
</dbReference>
<dbReference type="CDD" id="cd12583">
    <property type="entry name" value="RRM2_hnRNPD"/>
    <property type="match status" value="1"/>
</dbReference>
<evidence type="ECO:0000256" key="5">
    <source>
        <dbReference type="ARBA" id="ARBA00022737"/>
    </source>
</evidence>
<organism evidence="10 11">
    <name type="scientific">Anas platyrhynchos</name>
    <name type="common">Mallard</name>
    <name type="synonym">Anas boschas</name>
    <dbReference type="NCBI Taxonomy" id="8839"/>
    <lineage>
        <taxon>Eukaryota</taxon>
        <taxon>Metazoa</taxon>
        <taxon>Chordata</taxon>
        <taxon>Craniata</taxon>
        <taxon>Vertebrata</taxon>
        <taxon>Euteleostomi</taxon>
        <taxon>Archelosauria</taxon>
        <taxon>Archosauria</taxon>
        <taxon>Dinosauria</taxon>
        <taxon>Saurischia</taxon>
        <taxon>Theropoda</taxon>
        <taxon>Coelurosauria</taxon>
        <taxon>Aves</taxon>
        <taxon>Neognathae</taxon>
        <taxon>Galloanserae</taxon>
        <taxon>Anseriformes</taxon>
        <taxon>Anatidae</taxon>
        <taxon>Anatinae</taxon>
        <taxon>Anas</taxon>
    </lineage>
</organism>
<dbReference type="PROSITE" id="PS50102">
    <property type="entry name" value="RRM"/>
    <property type="match status" value="2"/>
</dbReference>
<evidence type="ECO:0000256" key="1">
    <source>
        <dbReference type="ARBA" id="ARBA00004123"/>
    </source>
</evidence>
<proteinExistence type="predicted"/>
<evidence type="ECO:0000256" key="7">
    <source>
        <dbReference type="ARBA" id="ARBA00023242"/>
    </source>
</evidence>
<dbReference type="Gene3D" id="3.30.70.330">
    <property type="match status" value="2"/>
</dbReference>
<dbReference type="PANTHER" id="PTHR48033">
    <property type="entry name" value="RNA-BINDING (RRM/RBD/RNP MOTIFS) FAMILY PROTEIN"/>
    <property type="match status" value="1"/>
</dbReference>
<feature type="domain" description="RRM" evidence="9">
    <location>
        <begin position="98"/>
        <end position="180"/>
    </location>
</feature>
<dbReference type="SMART" id="SM00360">
    <property type="entry name" value="RRM"/>
    <property type="match status" value="2"/>
</dbReference>